<evidence type="ECO:0000313" key="3">
    <source>
        <dbReference type="EMBL" id="AZS49420.1"/>
    </source>
</evidence>
<evidence type="ECO:0000259" key="2">
    <source>
        <dbReference type="Pfam" id="PF13511"/>
    </source>
</evidence>
<evidence type="ECO:0000256" key="1">
    <source>
        <dbReference type="SAM" id="SignalP"/>
    </source>
</evidence>
<name>A0A3Q9JJA9_9GAMM</name>
<feature type="chain" id="PRO_5018787156" evidence="1">
    <location>
        <begin position="20"/>
        <end position="175"/>
    </location>
</feature>
<dbReference type="Proteomes" id="UP000273143">
    <property type="component" value="Chromosome"/>
</dbReference>
<accession>A0A3Q9JJA9</accession>
<dbReference type="AlphaFoldDB" id="A0A3Q9JJA9"/>
<feature type="signal peptide" evidence="1">
    <location>
        <begin position="1"/>
        <end position="19"/>
    </location>
</feature>
<dbReference type="Pfam" id="PF13511">
    <property type="entry name" value="DUF4124"/>
    <property type="match status" value="1"/>
</dbReference>
<feature type="domain" description="DUF4124" evidence="2">
    <location>
        <begin position="10"/>
        <end position="48"/>
    </location>
</feature>
<organism evidence="3 4">
    <name type="scientific">Entomomonas moraniae</name>
    <dbReference type="NCBI Taxonomy" id="2213226"/>
    <lineage>
        <taxon>Bacteria</taxon>
        <taxon>Pseudomonadati</taxon>
        <taxon>Pseudomonadota</taxon>
        <taxon>Gammaproteobacteria</taxon>
        <taxon>Pseudomonadales</taxon>
        <taxon>Pseudomonadaceae</taxon>
        <taxon>Entomomonas</taxon>
    </lineage>
</organism>
<dbReference type="EMBL" id="CP029822">
    <property type="protein sequence ID" value="AZS49420.1"/>
    <property type="molecule type" value="Genomic_DNA"/>
</dbReference>
<keyword evidence="1" id="KW-0732">Signal</keyword>
<proteinExistence type="predicted"/>
<keyword evidence="4" id="KW-1185">Reference proteome</keyword>
<gene>
    <name evidence="3" type="ORF">DM558_00880</name>
</gene>
<protein>
    <submittedName>
        <fullName evidence="3">DUF4124 domain-containing protein</fullName>
    </submittedName>
</protein>
<dbReference type="KEGG" id="emo:DM558_00880"/>
<evidence type="ECO:0000313" key="4">
    <source>
        <dbReference type="Proteomes" id="UP000273143"/>
    </source>
</evidence>
<dbReference type="RefSeq" id="WP_127161635.1">
    <property type="nucleotide sequence ID" value="NZ_CP029822.1"/>
</dbReference>
<dbReference type="InterPro" id="IPR025392">
    <property type="entry name" value="DUF4124"/>
</dbReference>
<reference evidence="4" key="1">
    <citation type="submission" date="2018-06" db="EMBL/GenBank/DDBJ databases">
        <title>Complete genome of Pseudomonas insecticola strain QZS01.</title>
        <authorList>
            <person name="Wang J."/>
            <person name="Su Q."/>
        </authorList>
    </citation>
    <scope>NUCLEOTIDE SEQUENCE [LARGE SCALE GENOMIC DNA]</scope>
    <source>
        <strain evidence="4">QZS01</strain>
    </source>
</reference>
<sequence length="175" mass="19832">MKRIGYLICSLLAICYVDAKVYNCMDSQGQRIFSDKPCAEATVGKGIVSNYESGSLAVQKVPVVLDDRMADKIRYRISPAEIKKKYCAKYSQVERNRLVQTRQVVLGMYLADVIKVWGAPIASDGNRLLFQDHDETVTISLLEGCVINIGRDYLTEDEFFNPELYEPVENNNVDY</sequence>